<dbReference type="Proteomes" id="UP000235145">
    <property type="component" value="Unassembled WGS sequence"/>
</dbReference>
<evidence type="ECO:0008006" key="4">
    <source>
        <dbReference type="Google" id="ProtNLM"/>
    </source>
</evidence>
<protein>
    <recommendedName>
        <fullName evidence="4">UBZ4-type domain-containing protein</fullName>
    </recommendedName>
</protein>
<name>A0A9R1WVR5_LACSA</name>
<gene>
    <name evidence="2" type="ORF">LSAT_V11C900491410</name>
</gene>
<evidence type="ECO:0000256" key="1">
    <source>
        <dbReference type="SAM" id="MobiDB-lite"/>
    </source>
</evidence>
<feature type="compositionally biased region" description="Basic residues" evidence="1">
    <location>
        <begin position="428"/>
        <end position="437"/>
    </location>
</feature>
<evidence type="ECO:0000313" key="2">
    <source>
        <dbReference type="EMBL" id="KAJ0187277.1"/>
    </source>
</evidence>
<evidence type="ECO:0000313" key="3">
    <source>
        <dbReference type="Proteomes" id="UP000235145"/>
    </source>
</evidence>
<dbReference type="PANTHER" id="PTHR35767:SF1">
    <property type="entry name" value="HAPLESS PROTEIN"/>
    <property type="match status" value="1"/>
</dbReference>
<dbReference type="PANTHER" id="PTHR35767">
    <property type="entry name" value="HAPLESS PROTEIN"/>
    <property type="match status" value="1"/>
</dbReference>
<comment type="caution">
    <text evidence="2">The sequence shown here is derived from an EMBL/GenBank/DDBJ whole genome shotgun (WGS) entry which is preliminary data.</text>
</comment>
<accession>A0A9R1WVR5</accession>
<dbReference type="AlphaFoldDB" id="A0A9R1WVR5"/>
<keyword evidence="3" id="KW-1185">Reference proteome</keyword>
<feature type="region of interest" description="Disordered" evidence="1">
    <location>
        <begin position="426"/>
        <end position="467"/>
    </location>
</feature>
<feature type="region of interest" description="Disordered" evidence="1">
    <location>
        <begin position="1"/>
        <end position="28"/>
    </location>
</feature>
<dbReference type="OrthoDB" id="1929441at2759"/>
<reference evidence="2 3" key="1">
    <citation type="journal article" date="2017" name="Nat. Commun.">
        <title>Genome assembly with in vitro proximity ligation data and whole-genome triplication in lettuce.</title>
        <authorList>
            <person name="Reyes-Chin-Wo S."/>
            <person name="Wang Z."/>
            <person name="Yang X."/>
            <person name="Kozik A."/>
            <person name="Arikit S."/>
            <person name="Song C."/>
            <person name="Xia L."/>
            <person name="Froenicke L."/>
            <person name="Lavelle D.O."/>
            <person name="Truco M.J."/>
            <person name="Xia R."/>
            <person name="Zhu S."/>
            <person name="Xu C."/>
            <person name="Xu H."/>
            <person name="Xu X."/>
            <person name="Cox K."/>
            <person name="Korf I."/>
            <person name="Meyers B.C."/>
            <person name="Michelmore R.W."/>
        </authorList>
    </citation>
    <scope>NUCLEOTIDE SEQUENCE [LARGE SCALE GENOMIC DNA]</scope>
    <source>
        <strain evidence="3">cv. Salinas</strain>
        <tissue evidence="2">Seedlings</tissue>
    </source>
</reference>
<sequence length="800" mass="90733">MISIDDHPPPDPSSSDYHNHHQQQHQISHDLKINNGEKAPASVSVSDIDLLKLTDAYLDDTNNRLPNFSIRDYVFGSRCNDNITCNWPFSSKSLQLCLDYGVKNFLPPFESLDSLRNNSSINNEEITTSFNCKSKDDHPMDRLVNFIVSETTMASKICPVCKTFSSSSNTTLNAHIDRCLSEESKSNISWSVNPNPSKIMVKHRIKPRKTRLMVEIYKTAPQCTVEELDRRNGTNWATNSSFPDQEFECQEEEEKAFNQDHEGAVYIDTNGTKVRILSMPEIVTLEARKLQKGSKIVMEKKKKKVYVQKSLNLTPKSKKLSSLKPHSDVSKENKIEESMKGKVDKQLINNLVITRPPWACSKRTVLVKKLNGKNGMLHSESDKSSDNMSSLHYSKKARTKLTKGIKFASLNPNLLLSTQENNSGSKINLKRKSLHLKKSNENDDPFQDSLKHKSRIEEEEEDMSKNSSFEMENVFEVKKKKSITSKSSDVDSLESIRTEIPFQGSFMGLRNSLDDEFSKFELQESMENIHNIEDDDMDDAIEKQENYFQEVDTIPIPGPPGSFLPPSPGGDIISEQLQPNNSSLTTTISRLQSTEYHHPHHHHQHHDHMINMDFMSESPNSTISSPSFIRSDDKFFPRFTSLQDPNLCYTDVMFDKKSTPMASSSSGFKNDHHCCCSRKEAVFPKNISSYPRESVVSRNESIKIPVYKDCESVVTAPVLRLMGKNLTVVNTNDHIVDQFRPPSCSISMTHHQHQHQHPLIFNHNQNGSSSILHPTSHGSSLGFIPNIRSSSTSYYPPSFS</sequence>
<organism evidence="2 3">
    <name type="scientific">Lactuca sativa</name>
    <name type="common">Garden lettuce</name>
    <dbReference type="NCBI Taxonomy" id="4236"/>
    <lineage>
        <taxon>Eukaryota</taxon>
        <taxon>Viridiplantae</taxon>
        <taxon>Streptophyta</taxon>
        <taxon>Embryophyta</taxon>
        <taxon>Tracheophyta</taxon>
        <taxon>Spermatophyta</taxon>
        <taxon>Magnoliopsida</taxon>
        <taxon>eudicotyledons</taxon>
        <taxon>Gunneridae</taxon>
        <taxon>Pentapetalae</taxon>
        <taxon>asterids</taxon>
        <taxon>campanulids</taxon>
        <taxon>Asterales</taxon>
        <taxon>Asteraceae</taxon>
        <taxon>Cichorioideae</taxon>
        <taxon>Cichorieae</taxon>
        <taxon>Lactucinae</taxon>
        <taxon>Lactuca</taxon>
    </lineage>
</organism>
<dbReference type="EMBL" id="NBSK02000009">
    <property type="protein sequence ID" value="KAJ0187277.1"/>
    <property type="molecule type" value="Genomic_DNA"/>
</dbReference>
<proteinExistence type="predicted"/>
<dbReference type="Gene3D" id="3.30.160.60">
    <property type="entry name" value="Classic Zinc Finger"/>
    <property type="match status" value="1"/>
</dbReference>